<reference evidence="10 11" key="1">
    <citation type="submission" date="2023-01" db="EMBL/GenBank/DDBJ databases">
        <title>Sporosarcina sp. nov., isolated from Korean tranditional fermented seafood 'Jeotgal'.</title>
        <authorList>
            <person name="Yang A.-I."/>
        </authorList>
    </citation>
    <scope>NUCLEOTIDE SEQUENCE [LARGE SCALE GENOMIC DNA]</scope>
    <source>
        <strain evidence="10 11">B2O-1</strain>
    </source>
</reference>
<evidence type="ECO:0000256" key="2">
    <source>
        <dbReference type="ARBA" id="ARBA00006448"/>
    </source>
</evidence>
<keyword evidence="3" id="KW-1003">Cell membrane</keyword>
<evidence type="ECO:0000256" key="4">
    <source>
        <dbReference type="ARBA" id="ARBA00022692"/>
    </source>
</evidence>
<feature type="transmembrane region" description="Helical" evidence="7">
    <location>
        <begin position="66"/>
        <end position="86"/>
    </location>
</feature>
<proteinExistence type="inferred from homology"/>
<evidence type="ECO:0000259" key="9">
    <source>
        <dbReference type="Pfam" id="PF20730"/>
    </source>
</evidence>
<feature type="domain" description="YetF-like N-terminal transmembrane" evidence="9">
    <location>
        <begin position="13"/>
        <end position="86"/>
    </location>
</feature>
<dbReference type="Pfam" id="PF04239">
    <property type="entry name" value="DUF421"/>
    <property type="match status" value="1"/>
</dbReference>
<evidence type="ECO:0000256" key="3">
    <source>
        <dbReference type="ARBA" id="ARBA00022475"/>
    </source>
</evidence>
<evidence type="ECO:0000259" key="8">
    <source>
        <dbReference type="Pfam" id="PF04239"/>
    </source>
</evidence>
<evidence type="ECO:0000256" key="1">
    <source>
        <dbReference type="ARBA" id="ARBA00004651"/>
    </source>
</evidence>
<dbReference type="PANTHER" id="PTHR34582:SF7">
    <property type="entry name" value="UPF0702 TRANSMEMBRANE PROTEIN YDFS"/>
    <property type="match status" value="1"/>
</dbReference>
<dbReference type="RefSeq" id="WP_323690641.1">
    <property type="nucleotide sequence ID" value="NZ_CP116341.1"/>
</dbReference>
<evidence type="ECO:0000256" key="7">
    <source>
        <dbReference type="SAM" id="Phobius"/>
    </source>
</evidence>
<gene>
    <name evidence="10" type="ORF">PGH26_08435</name>
</gene>
<feature type="domain" description="YetF C-terminal" evidence="8">
    <location>
        <begin position="88"/>
        <end position="222"/>
    </location>
</feature>
<keyword evidence="4 7" id="KW-0812">Transmembrane</keyword>
<evidence type="ECO:0000256" key="5">
    <source>
        <dbReference type="ARBA" id="ARBA00022989"/>
    </source>
</evidence>
<evidence type="ECO:0000313" key="11">
    <source>
        <dbReference type="Proteomes" id="UP001303532"/>
    </source>
</evidence>
<organism evidence="10 11">
    <name type="scientific">Sporosarcina jeotgali</name>
    <dbReference type="NCBI Taxonomy" id="3020056"/>
    <lineage>
        <taxon>Bacteria</taxon>
        <taxon>Bacillati</taxon>
        <taxon>Bacillota</taxon>
        <taxon>Bacilli</taxon>
        <taxon>Bacillales</taxon>
        <taxon>Caryophanaceae</taxon>
        <taxon>Sporosarcina</taxon>
    </lineage>
</organism>
<dbReference type="InterPro" id="IPR048454">
    <property type="entry name" value="YetF_N"/>
</dbReference>
<dbReference type="PANTHER" id="PTHR34582">
    <property type="entry name" value="UPF0702 TRANSMEMBRANE PROTEIN YCAP"/>
    <property type="match status" value="1"/>
</dbReference>
<dbReference type="InterPro" id="IPR023090">
    <property type="entry name" value="UPF0702_alpha/beta_dom_sf"/>
</dbReference>
<feature type="transmembrane region" description="Helical" evidence="7">
    <location>
        <begin position="40"/>
        <end position="60"/>
    </location>
</feature>
<evidence type="ECO:0000256" key="6">
    <source>
        <dbReference type="ARBA" id="ARBA00023136"/>
    </source>
</evidence>
<keyword evidence="5 7" id="KW-1133">Transmembrane helix</keyword>
<comment type="subcellular location">
    <subcellularLocation>
        <location evidence="1">Cell membrane</location>
        <topology evidence="1">Multi-pass membrane protein</topology>
    </subcellularLocation>
</comment>
<evidence type="ECO:0000313" key="10">
    <source>
        <dbReference type="EMBL" id="WOV82970.1"/>
    </source>
</evidence>
<name>A0ABZ0KT07_9BACL</name>
<comment type="similarity">
    <text evidence="2">Belongs to the UPF0702 family.</text>
</comment>
<dbReference type="Gene3D" id="3.30.240.20">
    <property type="entry name" value="bsu07140 like domains"/>
    <property type="match status" value="2"/>
</dbReference>
<feature type="transmembrane region" description="Helical" evidence="7">
    <location>
        <begin position="14"/>
        <end position="33"/>
    </location>
</feature>
<protein>
    <submittedName>
        <fullName evidence="10">DUF421 domain-containing protein</fullName>
    </submittedName>
</protein>
<dbReference type="Pfam" id="PF20730">
    <property type="entry name" value="YetF_N"/>
    <property type="match status" value="1"/>
</dbReference>
<dbReference type="InterPro" id="IPR007353">
    <property type="entry name" value="DUF421"/>
</dbReference>
<dbReference type="Proteomes" id="UP001303532">
    <property type="component" value="Chromosome"/>
</dbReference>
<sequence length="238" mass="27006">MAHDDFFKLDFWEMILRTTLAFVVLLILARFMGKKQISQLTFFHYVTGITIGSIAADIAGESETPFMDGLVAMIWWAVLTIAMNYISMKSKKARVLLDDKPIIVIQRGKIEEEALGKARLDLNDLNMLLREQSIFSIKDVYYAIFEVNGNLSVMKRAGLDNATKTDVKASAKEPKYIPTEIISDGELVLENLAELNLTEQWVDDQLKKNGISRVDQVFYAEIQPNGDLHIDARNDKNE</sequence>
<accession>A0ABZ0KT07</accession>
<keyword evidence="6 7" id="KW-0472">Membrane</keyword>
<dbReference type="EMBL" id="CP116341">
    <property type="protein sequence ID" value="WOV82970.1"/>
    <property type="molecule type" value="Genomic_DNA"/>
</dbReference>
<keyword evidence="11" id="KW-1185">Reference proteome</keyword>